<feature type="region of interest" description="Disordered" evidence="1">
    <location>
        <begin position="77"/>
        <end position="165"/>
    </location>
</feature>
<feature type="region of interest" description="Disordered" evidence="1">
    <location>
        <begin position="1497"/>
        <end position="1521"/>
    </location>
</feature>
<proteinExistence type="predicted"/>
<evidence type="ECO:0008006" key="4">
    <source>
        <dbReference type="Google" id="ProtNLM"/>
    </source>
</evidence>
<name>A0A9Q1AYJ8_9SAUR</name>
<feature type="compositionally biased region" description="Basic and acidic residues" evidence="1">
    <location>
        <begin position="1774"/>
        <end position="1785"/>
    </location>
</feature>
<feature type="compositionally biased region" description="Basic and acidic residues" evidence="1">
    <location>
        <begin position="1497"/>
        <end position="1508"/>
    </location>
</feature>
<feature type="compositionally biased region" description="Basic and acidic residues" evidence="1">
    <location>
        <begin position="1939"/>
        <end position="1955"/>
    </location>
</feature>
<accession>A0A9Q1AYJ8</accession>
<organism evidence="2 3">
    <name type="scientific">Phrynocephalus forsythii</name>
    <dbReference type="NCBI Taxonomy" id="171643"/>
    <lineage>
        <taxon>Eukaryota</taxon>
        <taxon>Metazoa</taxon>
        <taxon>Chordata</taxon>
        <taxon>Craniata</taxon>
        <taxon>Vertebrata</taxon>
        <taxon>Euteleostomi</taxon>
        <taxon>Lepidosauria</taxon>
        <taxon>Squamata</taxon>
        <taxon>Bifurcata</taxon>
        <taxon>Unidentata</taxon>
        <taxon>Episquamata</taxon>
        <taxon>Toxicofera</taxon>
        <taxon>Iguania</taxon>
        <taxon>Acrodonta</taxon>
        <taxon>Agamidae</taxon>
        <taxon>Agaminae</taxon>
        <taxon>Phrynocephalus</taxon>
    </lineage>
</organism>
<evidence type="ECO:0000313" key="2">
    <source>
        <dbReference type="EMBL" id="KAJ7320544.1"/>
    </source>
</evidence>
<feature type="compositionally biased region" description="Basic residues" evidence="1">
    <location>
        <begin position="1833"/>
        <end position="1872"/>
    </location>
</feature>
<dbReference type="EMBL" id="JAPFRF010000010">
    <property type="protein sequence ID" value="KAJ7320544.1"/>
    <property type="molecule type" value="Genomic_DNA"/>
</dbReference>
<feature type="compositionally biased region" description="Polar residues" evidence="1">
    <location>
        <begin position="1584"/>
        <end position="1605"/>
    </location>
</feature>
<feature type="region of interest" description="Disordered" evidence="1">
    <location>
        <begin position="1774"/>
        <end position="2010"/>
    </location>
</feature>
<keyword evidence="3" id="KW-1185">Reference proteome</keyword>
<feature type="region of interest" description="Disordered" evidence="1">
    <location>
        <begin position="1583"/>
        <end position="1605"/>
    </location>
</feature>
<feature type="compositionally biased region" description="Polar residues" evidence="1">
    <location>
        <begin position="47"/>
        <end position="59"/>
    </location>
</feature>
<feature type="compositionally biased region" description="Basic and acidic residues" evidence="1">
    <location>
        <begin position="1893"/>
        <end position="1903"/>
    </location>
</feature>
<dbReference type="OrthoDB" id="786951at2759"/>
<comment type="caution">
    <text evidence="2">The sequence shown here is derived from an EMBL/GenBank/DDBJ whole genome shotgun (WGS) entry which is preliminary data.</text>
</comment>
<feature type="compositionally biased region" description="Basic and acidic residues" evidence="1">
    <location>
        <begin position="138"/>
        <end position="162"/>
    </location>
</feature>
<gene>
    <name evidence="2" type="ORF">JRQ81_020055</name>
</gene>
<protein>
    <recommendedName>
        <fullName evidence="4">Protein SON</fullName>
    </recommendedName>
</protein>
<feature type="compositionally biased region" description="Basic and acidic residues" evidence="1">
    <location>
        <begin position="1990"/>
        <end position="2009"/>
    </location>
</feature>
<evidence type="ECO:0000313" key="3">
    <source>
        <dbReference type="Proteomes" id="UP001142489"/>
    </source>
</evidence>
<feature type="compositionally biased region" description="Basic residues" evidence="1">
    <location>
        <begin position="109"/>
        <end position="137"/>
    </location>
</feature>
<feature type="region of interest" description="Disordered" evidence="1">
    <location>
        <begin position="25"/>
        <end position="59"/>
    </location>
</feature>
<feature type="compositionally biased region" description="Basic and acidic residues" evidence="1">
    <location>
        <begin position="1813"/>
        <end position="1832"/>
    </location>
</feature>
<dbReference type="Proteomes" id="UP001142489">
    <property type="component" value="Unassembled WGS sequence"/>
</dbReference>
<evidence type="ECO:0000256" key="1">
    <source>
        <dbReference type="SAM" id="MobiDB-lite"/>
    </source>
</evidence>
<feature type="compositionally biased region" description="Basic residues" evidence="1">
    <location>
        <begin position="1882"/>
        <end position="1892"/>
    </location>
</feature>
<feature type="compositionally biased region" description="Basic and acidic residues" evidence="1">
    <location>
        <begin position="1912"/>
        <end position="1931"/>
    </location>
</feature>
<sequence length="2063" mass="227006">MATSIEHIFRSFVITKFREIQGQQFGGGNAVSQHNGEINSPDRVNPSDDTIPSIGNLQNDPLVQKIEQVLSEVLSAESQYKPDGGGNIVRTKSAKRGLSEEVQDEIPRKKSKKDKKHKDKKKKKKRKKEKKDKKYKKQSKDSKLNEKEDESGDLKYDVRSEPENSVAVLSAEDDVDTQLISPETQLPAWTQEKTAYENGNTAMSNSHGTDIDRNRSDMSKEHTTSVSIEDPARVEVVNERELGNGPCQPASVTSLLTEDEFLNIGNAVGSDLCLIGSRTSNMEQTEVSSVLETTEEINIAESGPHFLRGEQGYLKTSLESGMLEVKRLDLVTESLNSESTKPSASASSEMYLQPSVEAGAEGKDSVTTLGFLAKVVGKDFEATSELLNTTKVKASEITLKHIIDMKNAAIPDSERLVTTQDLQKALQLNSRAELKDLPSPESQHGVFEKSSKPISVMEPKLQQELKRTVESDAPKCTDVARDAETEPETKTLTETHVSGMIMELKESEKYPRHLQTIIDGKDIRRTQELQVTNRKDLASSVPDIAVKAVVAVRNIDPAPECEESVQMSCLAPSMEAVIKEKAMIEVDVPKTISQLEDVSEVRGLKTIPESADTMKPQNLEVSKCIIVREVEHEAVVNLKDLKKGSDSPVTVKSAECTSESQYVKGILQSATVAQIKDVHASLELEGEKDIDASSDSLHMIFANYSEPNLELYAEPAVVLKNSKGVPESHVMVGAEFREEQHISKSKELTSVESEINDGLNNLHKNIECFHNNEKNVEAILESKALPTGKHSDTLETVSKEGIMDTASHFEAGIEQNTPDTQEYMEKNQHDAEAADLHVLSRCQKVIKTGSKGRAENELFAGSESLLVTSESTQETNTLKSRMVPELKTIAATQELKEVVGFATRMGASSPEEKMEFQISESSGPKHFSTLISAIKQAESVAESGAEQNEESLPQTNTGIKKINLESTYDLDIKQMRASPAFLFSEDLKNQEEKQRWEERTERAGMTTAPVVVSESSTINKSVESEYHPASVHLGSINSENILKPLYSIQVKDTQTISESKIIDAKILETDSGATFQAGAEITGLREGELKAPSEIETVSETQKKNEMPHGLQTIPVSQESNETFRSKMPTITNLSIHSEILCEFDTGNLELPSQCEELEIVKKSEGDKPSLSVADIVDRKVSSSFVCSTENEQLNAVKADETVGAVEKSKASTEYADILEETFESTCMTDLKDLEGSQKLETHPESYIYTGSSTGTKDSATLKNEARLISESVLEATSKGGEECSGVDLEPSAKLVVKYSESVSDSVTVSEKVDDMSMTVFMVDVTDLEASSSCLDTRQTSNSETTIWIETTSAPICALLSRDSDGEVESVSKIETKDSGQAVSSAEALELKGAAASATQLNILDLESSESISVAEVIGDLKTTPTCLDAVDLKISGTIAKAKALEVIDSETNLKPENASEVKLLETTLETETIIEKAAKLVSEKISNVEELKSISEPKHVEAAHSSEKQSQLQLHVEGKGSEITVESARISDLRNTTVLMDTAPFAGGKSPKPNSLVDVKNSNDIEAANKCTFLQEVGDLPGVSSSTGEKLQTLESQELEQNSTSGLLLEKELSKVSVESSHTVYTNDSEPVPESINAKSADIAEKSKCMSLTKVKDLEPTTEHTVLAKTKNSEMISQFTVKVSDPETMLGSLSTAKEKDLGGVPHISLDVQGLKTAVKPVCTATENLEANQQVPPVLKDSGTALECVQLVEGDLKASEKGFLEVKDLEPTVESMQKEKDKDLEATIEDSVNDQDSKGAPKSLDIMKEDEESTLKDKKSEKTSSKSKDKSKSGKKAKKSRSKSLSKSKKRKKKSRSRSVSRQVSARRARSRSKNDSDSRKKLSTSRHKSRSKSADRKGKESSLRSSRRHSRSPDRLKSRSKSVDRRETSVRSRRRRSRSSDHRKSRSRSVDRKESVRRRLSQSSDNHRSRSRSVDRRETLVRSRWRRSRSSDHRKSRSRSVDRRETSVRRRRGDHSLLIIVNLDQDLLTEKSPQLGHGEDAPDLLIIINPDPDRLTIKENLW</sequence>
<feature type="compositionally biased region" description="Basic and acidic residues" evidence="1">
    <location>
        <begin position="1966"/>
        <end position="1982"/>
    </location>
</feature>
<reference evidence="2" key="1">
    <citation type="journal article" date="2023" name="DNA Res.">
        <title>Chromosome-level genome assembly of Phrynocephalus forsythii using third-generation DNA sequencing and Hi-C analysis.</title>
        <authorList>
            <person name="Qi Y."/>
            <person name="Zhao W."/>
            <person name="Zhao Y."/>
            <person name="Niu C."/>
            <person name="Cao S."/>
            <person name="Zhang Y."/>
        </authorList>
    </citation>
    <scope>NUCLEOTIDE SEQUENCE</scope>
    <source>
        <tissue evidence="2">Muscle</tissue>
    </source>
</reference>